<accession>G3NZH5</accession>
<name>G3NZH5_GASAC</name>
<reference evidence="2" key="1">
    <citation type="submission" date="2006-01" db="EMBL/GenBank/DDBJ databases">
        <authorList>
            <person name="Lindblad-Toh K."/>
            <person name="Mauceli E."/>
            <person name="Grabherr M."/>
            <person name="Chang J.L."/>
            <person name="Lander E.S."/>
        </authorList>
    </citation>
    <scope>NUCLEOTIDE SEQUENCE [LARGE SCALE GENOMIC DNA]</scope>
</reference>
<evidence type="ECO:0000313" key="2">
    <source>
        <dbReference type="Ensembl" id="ENSGACP00000010748.1"/>
    </source>
</evidence>
<protein>
    <submittedName>
        <fullName evidence="2">Uncharacterized protein</fullName>
    </submittedName>
</protein>
<evidence type="ECO:0000256" key="1">
    <source>
        <dbReference type="SAM" id="MobiDB-lite"/>
    </source>
</evidence>
<organism evidence="2">
    <name type="scientific">Gasterosteus aculeatus</name>
    <name type="common">Three-spined stickleback</name>
    <dbReference type="NCBI Taxonomy" id="69293"/>
    <lineage>
        <taxon>Eukaryota</taxon>
        <taxon>Metazoa</taxon>
        <taxon>Chordata</taxon>
        <taxon>Craniata</taxon>
        <taxon>Vertebrata</taxon>
        <taxon>Euteleostomi</taxon>
        <taxon>Actinopterygii</taxon>
        <taxon>Neopterygii</taxon>
        <taxon>Teleostei</taxon>
        <taxon>Neoteleostei</taxon>
        <taxon>Acanthomorphata</taxon>
        <taxon>Eupercaria</taxon>
        <taxon>Perciformes</taxon>
        <taxon>Cottioidei</taxon>
        <taxon>Gasterosteales</taxon>
        <taxon>Gasterosteidae</taxon>
        <taxon>Gasterosteus</taxon>
    </lineage>
</organism>
<proteinExistence type="predicted"/>
<feature type="compositionally biased region" description="Low complexity" evidence="1">
    <location>
        <begin position="158"/>
        <end position="178"/>
    </location>
</feature>
<dbReference type="InParanoid" id="G3NZH5"/>
<reference evidence="2" key="2">
    <citation type="submission" date="2024-04" db="UniProtKB">
        <authorList>
            <consortium name="Ensembl"/>
        </authorList>
    </citation>
    <scope>IDENTIFICATION</scope>
</reference>
<dbReference type="Ensembl" id="ENSGACT00000010770.1">
    <property type="protein sequence ID" value="ENSGACP00000010748.1"/>
    <property type="gene ID" value="ENSGACG00000008125.1"/>
</dbReference>
<feature type="compositionally biased region" description="Polar residues" evidence="1">
    <location>
        <begin position="107"/>
        <end position="120"/>
    </location>
</feature>
<feature type="region of interest" description="Disordered" evidence="1">
    <location>
        <begin position="1"/>
        <end position="234"/>
    </location>
</feature>
<feature type="compositionally biased region" description="Polar residues" evidence="1">
    <location>
        <begin position="45"/>
        <end position="62"/>
    </location>
</feature>
<dbReference type="AlphaFoldDB" id="G3NZH5"/>
<feature type="compositionally biased region" description="Polar residues" evidence="1">
    <location>
        <begin position="84"/>
        <end position="96"/>
    </location>
</feature>
<feature type="compositionally biased region" description="Low complexity" evidence="1">
    <location>
        <begin position="65"/>
        <end position="79"/>
    </location>
</feature>
<feature type="compositionally biased region" description="Polar residues" evidence="1">
    <location>
        <begin position="1"/>
        <end position="12"/>
    </location>
</feature>
<sequence>MHVGFSQHSSVFGGNYPENGPEQTSGYVGSAQRGSFGADAGVGSVYSQRFPSNHYRQTSSQPAKRVYSAAGSVRSSSESKPANRPTTNLKKQNVQRTPKKANCDVSAGSSISQYDQTPNGKVTWLGQRETPRAAKHQFSLFDPSAAEPNTVPARTQTSASGAGRRASPRRGPAASRPSYFSALQDEWTRKAPGRASVNARVLPASGSGGAGNSGRVSHLTGAHDIPPQFGGFAI</sequence>
<dbReference type="Bgee" id="ENSGACG00000008125">
    <property type="expression patterns" value="Expressed in testis and 1 other cell type or tissue"/>
</dbReference>